<dbReference type="Gene3D" id="3.50.50.60">
    <property type="entry name" value="FAD/NAD(P)-binding domain"/>
    <property type="match status" value="1"/>
</dbReference>
<evidence type="ECO:0000256" key="1">
    <source>
        <dbReference type="ARBA" id="ARBA00023002"/>
    </source>
</evidence>
<keyword evidence="1" id="KW-0560">Oxidoreductase</keyword>
<dbReference type="PROSITE" id="PS51257">
    <property type="entry name" value="PROKAR_LIPOPROTEIN"/>
    <property type="match status" value="1"/>
</dbReference>
<sequence>MAARVVAATTADALVLGAGIIGAACAFRLAERGLRVRVLERASALGEGSTGRSGAGVRVQFSEAVNVRLSWESIQEYRTFGERYGAESGYVPNGYLFLVPAHAWEAHLAGVAVQRRVGAPVEVLSPEAAQSHVPFVPEGIAGCTYGPADGYIDPVRVLRVYLEEAARRGAQLHLGAAAQRVARTASGWRVTTPVGTFEAPVLVNATGAWAGAVAHLAGLEVPVTPLKRCVYRTRGGNGGRGGAPSYPLTVDTASNFWLRGHGETLIFTISNPHQAPGFHEGMDWGWLATVRRVGEARFPWLSALRVDPAGSFWGFYEMTPDGSPILGEMAEAPGWLNACGFSGHGVQQAAAVGRIIAAEAVGERPFIPVDALRLERFAQPSTLLERHIV</sequence>
<evidence type="ECO:0000313" key="4">
    <source>
        <dbReference type="Proteomes" id="UP000000379"/>
    </source>
</evidence>
<keyword evidence="4" id="KW-1185">Reference proteome</keyword>
<dbReference type="AlphaFoldDB" id="D7CX79"/>
<dbReference type="SUPFAM" id="SSF51905">
    <property type="entry name" value="FAD/NAD(P)-binding domain"/>
    <property type="match status" value="1"/>
</dbReference>
<dbReference type="RefSeq" id="WP_013176583.1">
    <property type="nucleotide sequence ID" value="NC_014221.1"/>
</dbReference>
<accession>D7CX79</accession>
<dbReference type="GO" id="GO:0005737">
    <property type="term" value="C:cytoplasm"/>
    <property type="evidence" value="ECO:0007669"/>
    <property type="project" value="TreeGrafter"/>
</dbReference>
<evidence type="ECO:0000259" key="2">
    <source>
        <dbReference type="Pfam" id="PF01266"/>
    </source>
</evidence>
<dbReference type="InterPro" id="IPR006076">
    <property type="entry name" value="FAD-dep_OxRdtase"/>
</dbReference>
<dbReference type="eggNOG" id="COG0665">
    <property type="taxonomic scope" value="Bacteria"/>
</dbReference>
<proteinExistence type="predicted"/>
<dbReference type="STRING" id="649638.Trad_0060"/>
<dbReference type="InterPro" id="IPR036188">
    <property type="entry name" value="FAD/NAD-bd_sf"/>
</dbReference>
<gene>
    <name evidence="3" type="ordered locus">Trad_0060</name>
</gene>
<dbReference type="PANTHER" id="PTHR13847">
    <property type="entry name" value="SARCOSINE DEHYDROGENASE-RELATED"/>
    <property type="match status" value="1"/>
</dbReference>
<evidence type="ECO:0000313" key="3">
    <source>
        <dbReference type="EMBL" id="ADI13203.1"/>
    </source>
</evidence>
<dbReference type="Gene3D" id="3.30.9.10">
    <property type="entry name" value="D-Amino Acid Oxidase, subunit A, domain 2"/>
    <property type="match status" value="1"/>
</dbReference>
<protein>
    <submittedName>
        <fullName evidence="3">FAD dependent oxidoreductase</fullName>
    </submittedName>
</protein>
<dbReference type="GO" id="GO:0016491">
    <property type="term" value="F:oxidoreductase activity"/>
    <property type="evidence" value="ECO:0007669"/>
    <property type="project" value="UniProtKB-KW"/>
</dbReference>
<dbReference type="Proteomes" id="UP000000379">
    <property type="component" value="Chromosome"/>
</dbReference>
<dbReference type="EMBL" id="CP002049">
    <property type="protein sequence ID" value="ADI13203.1"/>
    <property type="molecule type" value="Genomic_DNA"/>
</dbReference>
<dbReference type="HOGENOM" id="CLU_007884_4_2_0"/>
<reference evidence="3 4" key="2">
    <citation type="journal article" date="2011" name="Stand. Genomic Sci.">
        <title>Complete genome sequence of Truepera radiovictrix type strain (RQ-24).</title>
        <authorList>
            <person name="Ivanova N."/>
            <person name="Rohde C."/>
            <person name="Munk C."/>
            <person name="Nolan M."/>
            <person name="Lucas S."/>
            <person name="Del Rio T.G."/>
            <person name="Tice H."/>
            <person name="Deshpande S."/>
            <person name="Cheng J.F."/>
            <person name="Tapia R."/>
            <person name="Han C."/>
            <person name="Goodwin L."/>
            <person name="Pitluck S."/>
            <person name="Liolios K."/>
            <person name="Mavromatis K."/>
            <person name="Mikhailova N."/>
            <person name="Pati A."/>
            <person name="Chen A."/>
            <person name="Palaniappan K."/>
            <person name="Land M."/>
            <person name="Hauser L."/>
            <person name="Chang Y.J."/>
            <person name="Jeffries C.D."/>
            <person name="Brambilla E."/>
            <person name="Rohde M."/>
            <person name="Goker M."/>
            <person name="Tindall B.J."/>
            <person name="Woyke T."/>
            <person name="Bristow J."/>
            <person name="Eisen J.A."/>
            <person name="Markowitz V."/>
            <person name="Hugenholtz P."/>
            <person name="Kyrpides N.C."/>
            <person name="Klenk H.P."/>
            <person name="Lapidus A."/>
        </authorList>
    </citation>
    <scope>NUCLEOTIDE SEQUENCE [LARGE SCALE GENOMIC DNA]</scope>
    <source>
        <strain evidence="4">DSM 17093 / CIP 108686 / LMG 22925 / RQ-24</strain>
    </source>
</reference>
<dbReference type="PANTHER" id="PTHR13847:SF287">
    <property type="entry name" value="FAD-DEPENDENT OXIDOREDUCTASE DOMAIN-CONTAINING PROTEIN 1"/>
    <property type="match status" value="1"/>
</dbReference>
<organism evidence="3 4">
    <name type="scientific">Truepera radiovictrix (strain DSM 17093 / CIP 108686 / LMG 22925 / RQ-24)</name>
    <dbReference type="NCBI Taxonomy" id="649638"/>
    <lineage>
        <taxon>Bacteria</taxon>
        <taxon>Thermotogati</taxon>
        <taxon>Deinococcota</taxon>
        <taxon>Deinococci</taxon>
        <taxon>Trueperales</taxon>
        <taxon>Trueperaceae</taxon>
        <taxon>Truepera</taxon>
    </lineage>
</organism>
<dbReference type="KEGG" id="tra:Trad_0060"/>
<dbReference type="Pfam" id="PF01266">
    <property type="entry name" value="DAO"/>
    <property type="match status" value="1"/>
</dbReference>
<feature type="domain" description="FAD dependent oxidoreductase" evidence="2">
    <location>
        <begin position="12"/>
        <end position="358"/>
    </location>
</feature>
<reference evidence="4" key="1">
    <citation type="submission" date="2010-05" db="EMBL/GenBank/DDBJ databases">
        <title>The complete genome of Truepera radiovictris DSM 17093.</title>
        <authorList>
            <consortium name="US DOE Joint Genome Institute (JGI-PGF)"/>
            <person name="Lucas S."/>
            <person name="Copeland A."/>
            <person name="Lapidus A."/>
            <person name="Glavina del Rio T."/>
            <person name="Dalin E."/>
            <person name="Tice H."/>
            <person name="Bruce D."/>
            <person name="Goodwin L."/>
            <person name="Pitluck S."/>
            <person name="Kyrpides N."/>
            <person name="Mavromatis K."/>
            <person name="Ovchinnikova G."/>
            <person name="Munk A.C."/>
            <person name="Detter J.C."/>
            <person name="Han C."/>
            <person name="Tapia R."/>
            <person name="Land M."/>
            <person name="Hauser L."/>
            <person name="Markowitz V."/>
            <person name="Cheng J.-F."/>
            <person name="Hugenholtz P."/>
            <person name="Woyke T."/>
            <person name="Wu D."/>
            <person name="Tindall B."/>
            <person name="Pomrenke H.G."/>
            <person name="Brambilla E."/>
            <person name="Klenk H.-P."/>
            <person name="Eisen J.A."/>
        </authorList>
    </citation>
    <scope>NUCLEOTIDE SEQUENCE [LARGE SCALE GENOMIC DNA]</scope>
    <source>
        <strain evidence="4">DSM 17093 / CIP 108686 / LMG 22925 / RQ-24</strain>
    </source>
</reference>
<name>D7CX79_TRURR</name>